<proteinExistence type="inferred from homology"/>
<reference evidence="4 5" key="1">
    <citation type="journal article" date="2018" name="Int. J. Syst. Evol. Microbiol.">
        <title>Lactobacillus paragasseri sp. nov., a sister taxon of Lactobacillus gasseri, based on whole-genome sequence analyses.</title>
        <authorList>
            <person name="Tanizawa Y."/>
            <person name="Tada I."/>
            <person name="Kobayashi H."/>
            <person name="Endo A."/>
            <person name="Maeno S."/>
            <person name="Toyoda A."/>
            <person name="Arita M."/>
            <person name="Nakamura Y."/>
            <person name="Sakamoto M."/>
            <person name="Ohkuma M."/>
            <person name="Tohno M."/>
        </authorList>
    </citation>
    <scope>NUCLEOTIDE SEQUENCE [LARGE SCALE GENOMIC DNA]</scope>
    <source>
        <strain evidence="4 5">JCM 1025</strain>
    </source>
</reference>
<dbReference type="Gene3D" id="3.20.20.80">
    <property type="entry name" value="Glycosidases"/>
    <property type="match status" value="1"/>
</dbReference>
<dbReference type="InterPro" id="IPR017853">
    <property type="entry name" value="GH"/>
</dbReference>
<dbReference type="EMBL" id="BEXJ01000001">
    <property type="protein sequence ID" value="GBA94382.1"/>
    <property type="molecule type" value="Genomic_DNA"/>
</dbReference>
<dbReference type="Proteomes" id="UP000250668">
    <property type="component" value="Unassembled WGS sequence"/>
</dbReference>
<comment type="caution">
    <text evidence="4">The sequence shown here is derived from an EMBL/GenBank/DDBJ whole genome shotgun (WGS) entry which is preliminary data.</text>
</comment>
<dbReference type="SUPFAM" id="SSF51445">
    <property type="entry name" value="(Trans)glycosidases"/>
    <property type="match status" value="1"/>
</dbReference>
<evidence type="ECO:0000313" key="4">
    <source>
        <dbReference type="EMBL" id="GBA94382.1"/>
    </source>
</evidence>
<evidence type="ECO:0000256" key="2">
    <source>
        <dbReference type="RuleBase" id="RU361185"/>
    </source>
</evidence>
<dbReference type="PANTHER" id="PTHR43863:SF2">
    <property type="entry name" value="MALTASE-GLUCOAMYLASE"/>
    <property type="match status" value="1"/>
</dbReference>
<gene>
    <name evidence="4" type="ORF">LJCM1025_00760</name>
</gene>
<comment type="similarity">
    <text evidence="1 2">Belongs to the glycosyl hydrolase 31 family.</text>
</comment>
<dbReference type="GO" id="GO:0004553">
    <property type="term" value="F:hydrolase activity, hydrolyzing O-glycosyl compounds"/>
    <property type="evidence" value="ECO:0007669"/>
    <property type="project" value="InterPro"/>
</dbReference>
<evidence type="ECO:0000256" key="1">
    <source>
        <dbReference type="ARBA" id="ARBA00007806"/>
    </source>
</evidence>
<dbReference type="PANTHER" id="PTHR43863">
    <property type="entry name" value="HYDROLASE, PUTATIVE (AFU_ORTHOLOGUE AFUA_1G03140)-RELATED"/>
    <property type="match status" value="1"/>
</dbReference>
<feature type="domain" description="Glycoside hydrolase family 31 TIM barrel" evidence="3">
    <location>
        <begin position="15"/>
        <end position="88"/>
    </location>
</feature>
<organism evidence="4 5">
    <name type="scientific">Lactobacillus gasseri</name>
    <dbReference type="NCBI Taxonomy" id="1596"/>
    <lineage>
        <taxon>Bacteria</taxon>
        <taxon>Bacillati</taxon>
        <taxon>Bacillota</taxon>
        <taxon>Bacilli</taxon>
        <taxon>Lactobacillales</taxon>
        <taxon>Lactobacillaceae</taxon>
        <taxon>Lactobacillus</taxon>
    </lineage>
</organism>
<accession>A0AB33ZTD5</accession>
<keyword evidence="2" id="KW-0326">Glycosidase</keyword>
<protein>
    <recommendedName>
        <fullName evidence="3">Glycoside hydrolase family 31 TIM barrel domain-containing protein</fullName>
    </recommendedName>
</protein>
<name>A0AB33ZTD5_LACGS</name>
<dbReference type="GO" id="GO:0005975">
    <property type="term" value="P:carbohydrate metabolic process"/>
    <property type="evidence" value="ECO:0007669"/>
    <property type="project" value="InterPro"/>
</dbReference>
<dbReference type="Pfam" id="PF01055">
    <property type="entry name" value="Glyco_hydro_31_2nd"/>
    <property type="match status" value="1"/>
</dbReference>
<evidence type="ECO:0000313" key="5">
    <source>
        <dbReference type="Proteomes" id="UP000250668"/>
    </source>
</evidence>
<dbReference type="RefSeq" id="WP_269769200.1">
    <property type="nucleotide sequence ID" value="NZ_BEXJ01000001.1"/>
</dbReference>
<evidence type="ECO:0000259" key="3">
    <source>
        <dbReference type="Pfam" id="PF01055"/>
    </source>
</evidence>
<sequence length="101" mass="12243">MVDKRYWRISWWKFYDSEFKELLIRWFEFAVYCPILRMHGDREPHEFPIDNQVEGTGAPNEIWSFGKETFDILRKQVNIREALKPYINSCMNEAHEKGILS</sequence>
<dbReference type="InterPro" id="IPR051816">
    <property type="entry name" value="Glycosyl_Hydrolase_31"/>
</dbReference>
<dbReference type="InterPro" id="IPR000322">
    <property type="entry name" value="Glyco_hydro_31_TIM"/>
</dbReference>
<dbReference type="AlphaFoldDB" id="A0AB33ZTD5"/>
<keyword evidence="2" id="KW-0378">Hydrolase</keyword>